<proteinExistence type="predicted"/>
<name>A0A7S3MN03_9SPIT</name>
<evidence type="ECO:0000313" key="1">
    <source>
        <dbReference type="EMBL" id="CAE0308896.1"/>
    </source>
</evidence>
<dbReference type="EMBL" id="HBIE01012568">
    <property type="protein sequence ID" value="CAE0308896.1"/>
    <property type="molecule type" value="Transcribed_RNA"/>
</dbReference>
<accession>A0A7S3MN03</accession>
<dbReference type="AlphaFoldDB" id="A0A7S3MN03"/>
<sequence length="104" mass="12086">MSLNLEWAMFAASRALVPLSLYIMFRRGVFQESFHLEELKSIIKIGISMHMVDLAGFFLMHTLSKGIVDEHVGLNEMSFAFKKKTVDDYLVQKNYFKSKKESKF</sequence>
<reference evidence="1" key="1">
    <citation type="submission" date="2021-01" db="EMBL/GenBank/DDBJ databases">
        <authorList>
            <person name="Corre E."/>
            <person name="Pelletier E."/>
            <person name="Niang G."/>
            <person name="Scheremetjew M."/>
            <person name="Finn R."/>
            <person name="Kale V."/>
            <person name="Holt S."/>
            <person name="Cochrane G."/>
            <person name="Meng A."/>
            <person name="Brown T."/>
            <person name="Cohen L."/>
        </authorList>
    </citation>
    <scope>NUCLEOTIDE SEQUENCE</scope>
    <source>
        <strain evidence="1">Fehren 1</strain>
    </source>
</reference>
<protein>
    <submittedName>
        <fullName evidence="1">Uncharacterized protein</fullName>
    </submittedName>
</protein>
<organism evidence="1">
    <name type="scientific">Favella ehrenbergii</name>
    <dbReference type="NCBI Taxonomy" id="182087"/>
    <lineage>
        <taxon>Eukaryota</taxon>
        <taxon>Sar</taxon>
        <taxon>Alveolata</taxon>
        <taxon>Ciliophora</taxon>
        <taxon>Intramacronucleata</taxon>
        <taxon>Spirotrichea</taxon>
        <taxon>Choreotrichia</taxon>
        <taxon>Tintinnida</taxon>
        <taxon>Xystonellidae</taxon>
        <taxon>Favella</taxon>
    </lineage>
</organism>
<gene>
    <name evidence="1" type="ORF">FEHR0123_LOCUS3808</name>
</gene>